<dbReference type="AlphaFoldDB" id="G2YSJ2"/>
<dbReference type="Gene3D" id="4.10.240.10">
    <property type="entry name" value="Zn(2)-C6 fungal-type DNA-binding domain"/>
    <property type="match status" value="1"/>
</dbReference>
<dbReference type="CDD" id="cd00067">
    <property type="entry name" value="GAL4"/>
    <property type="match status" value="1"/>
</dbReference>
<sequence length="398" mass="44942">MIRRPHKKSRHGCHGCKKRRIKSSMSIFSTLRQSLTLFCFSSKCDEEKPRCQRCVTRDVTCTYPRLQSLVWVDDPSTPETNSEASKDSGPSPPAYSSTPQNEEALTSGTKTPSLNLENIDLIIHWFTKTVYTVNPPNNLAAIKTSQTLILNEAMEHHFLLHGLLALSALHYAESHPDHQKYIEIATAHHTRGLNLYHSILSNINRENDTASIAFSSITAMFAFGLARPDPNKEPPVELIDDFVQAIFLSKGWHTIMNVTRGLKSSPPEKDKITLSPDAEAAFARLCALNEGQNATLYTEAITSLKFSFKKTEEGQNDNPHLSVEWGSSLQEDFLKLIIARDTFALVIMAFSCVMFEKVPQVWWFKGWSKGLLGVIWREVGHDYHEVLEWPKRIVGFEA</sequence>
<evidence type="ECO:0000313" key="5">
    <source>
        <dbReference type="Proteomes" id="UP000008177"/>
    </source>
</evidence>
<dbReference type="InterPro" id="IPR001138">
    <property type="entry name" value="Zn2Cys6_DnaBD"/>
</dbReference>
<protein>
    <submittedName>
        <fullName evidence="4">Similar to transcription factor Cys6</fullName>
    </submittedName>
</protein>
<dbReference type="OrthoDB" id="4937900at2759"/>
<organism evidence="4 5">
    <name type="scientific">Botryotinia fuckeliana (strain T4)</name>
    <name type="common">Noble rot fungus</name>
    <name type="synonym">Botrytis cinerea</name>
    <dbReference type="NCBI Taxonomy" id="999810"/>
    <lineage>
        <taxon>Eukaryota</taxon>
        <taxon>Fungi</taxon>
        <taxon>Dikarya</taxon>
        <taxon>Ascomycota</taxon>
        <taxon>Pezizomycotina</taxon>
        <taxon>Leotiomycetes</taxon>
        <taxon>Helotiales</taxon>
        <taxon>Sclerotiniaceae</taxon>
        <taxon>Botrytis</taxon>
    </lineage>
</organism>
<accession>G2YSJ2</accession>
<feature type="compositionally biased region" description="Polar residues" evidence="2">
    <location>
        <begin position="94"/>
        <end position="111"/>
    </location>
</feature>
<dbReference type="PANTHER" id="PTHR47784">
    <property type="entry name" value="STEROL UPTAKE CONTROL PROTEIN 2"/>
    <property type="match status" value="1"/>
</dbReference>
<evidence type="ECO:0000256" key="2">
    <source>
        <dbReference type="SAM" id="MobiDB-lite"/>
    </source>
</evidence>
<reference evidence="5" key="1">
    <citation type="journal article" date="2011" name="PLoS Genet.">
        <title>Genomic analysis of the necrotrophic fungal pathogens Sclerotinia sclerotiorum and Botrytis cinerea.</title>
        <authorList>
            <person name="Amselem J."/>
            <person name="Cuomo C.A."/>
            <person name="van Kan J.A."/>
            <person name="Viaud M."/>
            <person name="Benito E.P."/>
            <person name="Couloux A."/>
            <person name="Coutinho P.M."/>
            <person name="de Vries R.P."/>
            <person name="Dyer P.S."/>
            <person name="Fillinger S."/>
            <person name="Fournier E."/>
            <person name="Gout L."/>
            <person name="Hahn M."/>
            <person name="Kohn L."/>
            <person name="Lapalu N."/>
            <person name="Plummer K.M."/>
            <person name="Pradier J.M."/>
            <person name="Quevillon E."/>
            <person name="Sharon A."/>
            <person name="Simon A."/>
            <person name="ten Have A."/>
            <person name="Tudzynski B."/>
            <person name="Tudzynski P."/>
            <person name="Wincker P."/>
            <person name="Andrew M."/>
            <person name="Anthouard V."/>
            <person name="Beever R.E."/>
            <person name="Beffa R."/>
            <person name="Benoit I."/>
            <person name="Bouzid O."/>
            <person name="Brault B."/>
            <person name="Chen Z."/>
            <person name="Choquer M."/>
            <person name="Collemare J."/>
            <person name="Cotton P."/>
            <person name="Danchin E.G."/>
            <person name="Da Silva C."/>
            <person name="Gautier A."/>
            <person name="Giraud C."/>
            <person name="Giraud T."/>
            <person name="Gonzalez C."/>
            <person name="Grossetete S."/>
            <person name="Guldener U."/>
            <person name="Henrissat B."/>
            <person name="Howlett B.J."/>
            <person name="Kodira C."/>
            <person name="Kretschmer M."/>
            <person name="Lappartient A."/>
            <person name="Leroch M."/>
            <person name="Levis C."/>
            <person name="Mauceli E."/>
            <person name="Neuveglise C."/>
            <person name="Oeser B."/>
            <person name="Pearson M."/>
            <person name="Poulain J."/>
            <person name="Poussereau N."/>
            <person name="Quesneville H."/>
            <person name="Rascle C."/>
            <person name="Schumacher J."/>
            <person name="Segurens B."/>
            <person name="Sexton A."/>
            <person name="Silva E."/>
            <person name="Sirven C."/>
            <person name="Soanes D.M."/>
            <person name="Talbot N.J."/>
            <person name="Templeton M."/>
            <person name="Yandava C."/>
            <person name="Yarden O."/>
            <person name="Zeng Q."/>
            <person name="Rollins J.A."/>
            <person name="Lebrun M.H."/>
            <person name="Dickman M."/>
        </authorList>
    </citation>
    <scope>NUCLEOTIDE SEQUENCE [LARGE SCALE GENOMIC DNA]</scope>
    <source>
        <strain evidence="5">T4</strain>
    </source>
</reference>
<evidence type="ECO:0000259" key="3">
    <source>
        <dbReference type="Pfam" id="PF00172"/>
    </source>
</evidence>
<evidence type="ECO:0000313" key="4">
    <source>
        <dbReference type="EMBL" id="CCD54590.1"/>
    </source>
</evidence>
<name>G2YSJ2_BOTF4</name>
<dbReference type="eggNOG" id="ENOG502QRM1">
    <property type="taxonomic scope" value="Eukaryota"/>
</dbReference>
<dbReference type="Proteomes" id="UP000008177">
    <property type="component" value="Unplaced contigs"/>
</dbReference>
<dbReference type="HOGENOM" id="CLU_024934_5_2_1"/>
<feature type="domain" description="Zn(2)-C6 fungal-type" evidence="3">
    <location>
        <begin position="43"/>
        <end position="65"/>
    </location>
</feature>
<gene>
    <name evidence="4" type="ORF">BofuT4_P126380.1</name>
</gene>
<dbReference type="PANTHER" id="PTHR47784:SF5">
    <property type="entry name" value="STEROL UPTAKE CONTROL PROTEIN 2"/>
    <property type="match status" value="1"/>
</dbReference>
<dbReference type="SUPFAM" id="SSF57701">
    <property type="entry name" value="Zn2/Cys6 DNA-binding domain"/>
    <property type="match status" value="1"/>
</dbReference>
<dbReference type="EMBL" id="FQ790351">
    <property type="protein sequence ID" value="CCD54590.1"/>
    <property type="molecule type" value="Genomic_DNA"/>
</dbReference>
<dbReference type="InParanoid" id="G2YSJ2"/>
<dbReference type="GO" id="GO:0008270">
    <property type="term" value="F:zinc ion binding"/>
    <property type="evidence" value="ECO:0007669"/>
    <property type="project" value="InterPro"/>
</dbReference>
<dbReference type="Pfam" id="PF00172">
    <property type="entry name" value="Zn_clus"/>
    <property type="match status" value="1"/>
</dbReference>
<dbReference type="InterPro" id="IPR053157">
    <property type="entry name" value="Sterol_Uptake_Regulator"/>
</dbReference>
<feature type="region of interest" description="Disordered" evidence="2">
    <location>
        <begin position="72"/>
        <end position="111"/>
    </location>
</feature>
<dbReference type="GO" id="GO:0001228">
    <property type="term" value="F:DNA-binding transcription activator activity, RNA polymerase II-specific"/>
    <property type="evidence" value="ECO:0007669"/>
    <property type="project" value="TreeGrafter"/>
</dbReference>
<dbReference type="InterPro" id="IPR036864">
    <property type="entry name" value="Zn2-C6_fun-type_DNA-bd_sf"/>
</dbReference>
<proteinExistence type="predicted"/>
<keyword evidence="1" id="KW-0539">Nucleus</keyword>
<evidence type="ECO:0000256" key="1">
    <source>
        <dbReference type="ARBA" id="ARBA00023242"/>
    </source>
</evidence>